<evidence type="ECO:0000313" key="3">
    <source>
        <dbReference type="Proteomes" id="UP000316270"/>
    </source>
</evidence>
<dbReference type="AlphaFoldDB" id="A0A517LHW9"/>
<keyword evidence="3" id="KW-1185">Reference proteome</keyword>
<dbReference type="EMBL" id="CP042197">
    <property type="protein sequence ID" value="QDS75239.1"/>
    <property type="molecule type" value="Genomic_DNA"/>
</dbReference>
<feature type="region of interest" description="Disordered" evidence="1">
    <location>
        <begin position="1"/>
        <end position="35"/>
    </location>
</feature>
<organism evidence="2 3">
    <name type="scientific">Venturia effusa</name>
    <dbReference type="NCBI Taxonomy" id="50376"/>
    <lineage>
        <taxon>Eukaryota</taxon>
        <taxon>Fungi</taxon>
        <taxon>Dikarya</taxon>
        <taxon>Ascomycota</taxon>
        <taxon>Pezizomycotina</taxon>
        <taxon>Dothideomycetes</taxon>
        <taxon>Pleosporomycetidae</taxon>
        <taxon>Venturiales</taxon>
        <taxon>Venturiaceae</taxon>
        <taxon>Venturia</taxon>
    </lineage>
</organism>
<reference evidence="2 3" key="1">
    <citation type="submission" date="2019-07" db="EMBL/GenBank/DDBJ databases">
        <title>Finished genome of Venturia effusa.</title>
        <authorList>
            <person name="Young C.A."/>
            <person name="Cox M.P."/>
            <person name="Ganley A.R.D."/>
            <person name="David W.J."/>
        </authorList>
    </citation>
    <scope>NUCLEOTIDE SEQUENCE [LARGE SCALE GENOMIC DNA]</scope>
    <source>
        <strain evidence="3">albino</strain>
    </source>
</reference>
<evidence type="ECO:0000256" key="1">
    <source>
        <dbReference type="SAM" id="MobiDB-lite"/>
    </source>
</evidence>
<sequence length="209" mass="24152">MPAPRYSPRYSPRSAQPSSRTRSRHTSQATTYVDPAYAYDQRDALLDSTRQGLHNVQQTYVKPIWEYDPEQVWTRKQSPNIPPLEHFLAEARARYNRTDPNYVNPLPEYWSQGGYEYGYPHGISPPHREDNVHGRKGIRDRAAIQEAPGACLLPQLNPLGQPPTGRNALRLTARPGHHRGQLGCWDRDLEHRRRIRVGSIQEFHNLFNL</sequence>
<protein>
    <submittedName>
        <fullName evidence="2">Uncharacterized protein</fullName>
    </submittedName>
</protein>
<gene>
    <name evidence="2" type="ORF">FKW77_000453</name>
</gene>
<feature type="compositionally biased region" description="Low complexity" evidence="1">
    <location>
        <begin position="1"/>
        <end position="20"/>
    </location>
</feature>
<name>A0A517LHW9_9PEZI</name>
<evidence type="ECO:0000313" key="2">
    <source>
        <dbReference type="EMBL" id="QDS75239.1"/>
    </source>
</evidence>
<proteinExistence type="predicted"/>
<dbReference type="Proteomes" id="UP000316270">
    <property type="component" value="Chromosome 13"/>
</dbReference>
<dbReference type="OrthoDB" id="10396337at2759"/>
<accession>A0A517LHW9</accession>